<dbReference type="AlphaFoldDB" id="A0A8J6P416"/>
<dbReference type="PROSITE" id="PS50943">
    <property type="entry name" value="HTH_CROC1"/>
    <property type="match status" value="1"/>
</dbReference>
<dbReference type="Pfam" id="PF01381">
    <property type="entry name" value="HTH_3"/>
    <property type="match status" value="1"/>
</dbReference>
<evidence type="ECO:0000313" key="2">
    <source>
        <dbReference type="EMBL" id="MBC8610788.1"/>
    </source>
</evidence>
<dbReference type="InterPro" id="IPR001387">
    <property type="entry name" value="Cro/C1-type_HTH"/>
</dbReference>
<dbReference type="RefSeq" id="WP_187536451.1">
    <property type="nucleotide sequence ID" value="NZ_JACRTL010000003.1"/>
</dbReference>
<sequence>MKIEQSKFELALAKARLTKAGLAGKAGISAATITKLLAGNNSTPITVGKIAAALGVDVAEIVEMGE</sequence>
<dbReference type="SMART" id="SM00530">
    <property type="entry name" value="HTH_XRE"/>
    <property type="match status" value="1"/>
</dbReference>
<keyword evidence="3" id="KW-1185">Reference proteome</keyword>
<dbReference type="InterPro" id="IPR010982">
    <property type="entry name" value="Lambda_DNA-bd_dom_sf"/>
</dbReference>
<comment type="caution">
    <text evidence="2">The sequence shown here is derived from an EMBL/GenBank/DDBJ whole genome shotgun (WGS) entry which is preliminary data.</text>
</comment>
<dbReference type="SUPFAM" id="SSF47413">
    <property type="entry name" value="lambda repressor-like DNA-binding domains"/>
    <property type="match status" value="1"/>
</dbReference>
<accession>A0A8J6P416</accession>
<dbReference type="CDD" id="cd00093">
    <property type="entry name" value="HTH_XRE"/>
    <property type="match status" value="1"/>
</dbReference>
<organism evidence="2 3">
    <name type="scientific">Massiliimalia timonensis</name>
    <dbReference type="NCBI Taxonomy" id="1987501"/>
    <lineage>
        <taxon>Bacteria</taxon>
        <taxon>Bacillati</taxon>
        <taxon>Bacillota</taxon>
        <taxon>Clostridia</taxon>
        <taxon>Eubacteriales</taxon>
        <taxon>Oscillospiraceae</taxon>
        <taxon>Massiliimalia</taxon>
    </lineage>
</organism>
<dbReference type="GO" id="GO:0003677">
    <property type="term" value="F:DNA binding"/>
    <property type="evidence" value="ECO:0007669"/>
    <property type="project" value="InterPro"/>
</dbReference>
<dbReference type="EMBL" id="JACRTL010000003">
    <property type="protein sequence ID" value="MBC8610788.1"/>
    <property type="molecule type" value="Genomic_DNA"/>
</dbReference>
<reference evidence="2" key="1">
    <citation type="submission" date="2020-08" db="EMBL/GenBank/DDBJ databases">
        <title>Genome public.</title>
        <authorList>
            <person name="Liu C."/>
            <person name="Sun Q."/>
        </authorList>
    </citation>
    <scope>NUCLEOTIDE SEQUENCE</scope>
    <source>
        <strain evidence="2">NSJ-15</strain>
    </source>
</reference>
<proteinExistence type="predicted"/>
<evidence type="ECO:0000313" key="3">
    <source>
        <dbReference type="Proteomes" id="UP000632659"/>
    </source>
</evidence>
<protein>
    <submittedName>
        <fullName evidence="2">Helix-turn-helix transcriptional regulator</fullName>
    </submittedName>
</protein>
<feature type="domain" description="HTH cro/C1-type" evidence="1">
    <location>
        <begin position="14"/>
        <end position="61"/>
    </location>
</feature>
<name>A0A8J6P416_9FIRM</name>
<dbReference type="Gene3D" id="1.10.260.40">
    <property type="entry name" value="lambda repressor-like DNA-binding domains"/>
    <property type="match status" value="1"/>
</dbReference>
<dbReference type="Proteomes" id="UP000632659">
    <property type="component" value="Unassembled WGS sequence"/>
</dbReference>
<gene>
    <name evidence="2" type="ORF">H8702_06580</name>
</gene>
<evidence type="ECO:0000259" key="1">
    <source>
        <dbReference type="PROSITE" id="PS50943"/>
    </source>
</evidence>